<feature type="domain" description="Ig-like" evidence="7">
    <location>
        <begin position="5"/>
        <end position="98"/>
    </location>
</feature>
<reference evidence="8 9" key="1">
    <citation type="journal article" date="2018" name="Nat. Ecol. Evol.">
        <title>Shark genomes provide insights into elasmobranch evolution and the origin of vertebrates.</title>
        <authorList>
            <person name="Hara Y"/>
            <person name="Yamaguchi K"/>
            <person name="Onimaru K"/>
            <person name="Kadota M"/>
            <person name="Koyanagi M"/>
            <person name="Keeley SD"/>
            <person name="Tatsumi K"/>
            <person name="Tanaka K"/>
            <person name="Motone F"/>
            <person name="Kageyama Y"/>
            <person name="Nozu R"/>
            <person name="Adachi N"/>
            <person name="Nishimura O"/>
            <person name="Nakagawa R"/>
            <person name="Tanegashima C"/>
            <person name="Kiyatake I"/>
            <person name="Matsumoto R"/>
            <person name="Murakumo K"/>
            <person name="Nishida K"/>
            <person name="Terakita A"/>
            <person name="Kuratani S"/>
            <person name="Sato K"/>
            <person name="Hyodo S Kuraku.S."/>
        </authorList>
    </citation>
    <scope>NUCLEOTIDE SEQUENCE [LARGE SCALE GENOMIC DNA]</scope>
</reference>
<dbReference type="Proteomes" id="UP000287033">
    <property type="component" value="Unassembled WGS sequence"/>
</dbReference>
<dbReference type="OrthoDB" id="10012075at2759"/>
<dbReference type="InterPro" id="IPR051036">
    <property type="entry name" value="SIGLEC"/>
</dbReference>
<dbReference type="GO" id="GO:0007155">
    <property type="term" value="P:cell adhesion"/>
    <property type="evidence" value="ECO:0007669"/>
    <property type="project" value="TreeGrafter"/>
</dbReference>
<feature type="compositionally biased region" description="Polar residues" evidence="6">
    <location>
        <begin position="155"/>
        <end position="173"/>
    </location>
</feature>
<evidence type="ECO:0000256" key="3">
    <source>
        <dbReference type="ARBA" id="ARBA00022989"/>
    </source>
</evidence>
<dbReference type="STRING" id="137246.A0A401RGI8"/>
<protein>
    <recommendedName>
        <fullName evidence="7">Ig-like domain-containing protein</fullName>
    </recommendedName>
</protein>
<evidence type="ECO:0000313" key="8">
    <source>
        <dbReference type="EMBL" id="GCC17278.1"/>
    </source>
</evidence>
<dbReference type="InterPro" id="IPR013783">
    <property type="entry name" value="Ig-like_fold"/>
</dbReference>
<sequence>RPTKPEIRVPEEVIEGDEMVSLVCSSTNVDQRGRATLSWEGISDLTDWVPRTEEQWAGYSWSLTSNFAFTPSYQHHNTAIKCVVNYIPYPYSDETDVTLQIRYPPKSTVILVNASQEEIKEGDCVTLVCVGNSFPEANYTWYKKDRFTNRTEILSTVPGTDTGAESSSKSSPQKIHRSP</sequence>
<gene>
    <name evidence="8" type="ORF">chiPu_0021983</name>
</gene>
<name>A0A401RGI8_CHIPU</name>
<feature type="non-terminal residue" evidence="8">
    <location>
        <position position="1"/>
    </location>
</feature>
<dbReference type="InterPro" id="IPR036179">
    <property type="entry name" value="Ig-like_dom_sf"/>
</dbReference>
<comment type="subcellular location">
    <subcellularLocation>
        <location evidence="1">Membrane</location>
        <topology evidence="1">Single-pass membrane protein</topology>
    </subcellularLocation>
</comment>
<comment type="caution">
    <text evidence="8">The sequence shown here is derived from an EMBL/GenBank/DDBJ whole genome shotgun (WGS) entry which is preliminary data.</text>
</comment>
<dbReference type="PANTHER" id="PTHR12035">
    <property type="entry name" value="SIALIC ACID BINDING IMMUNOGLOBULIN-LIKE LECTIN"/>
    <property type="match status" value="1"/>
</dbReference>
<dbReference type="Pfam" id="PF08205">
    <property type="entry name" value="C2-set_2"/>
    <property type="match status" value="1"/>
</dbReference>
<dbReference type="InterPro" id="IPR007110">
    <property type="entry name" value="Ig-like_dom"/>
</dbReference>
<feature type="region of interest" description="Disordered" evidence="6">
    <location>
        <begin position="155"/>
        <end position="179"/>
    </location>
</feature>
<dbReference type="SUPFAM" id="SSF48726">
    <property type="entry name" value="Immunoglobulin"/>
    <property type="match status" value="2"/>
</dbReference>
<dbReference type="Pfam" id="PF13895">
    <property type="entry name" value="Ig_2"/>
    <property type="match status" value="1"/>
</dbReference>
<organism evidence="8 9">
    <name type="scientific">Chiloscyllium punctatum</name>
    <name type="common">Brownbanded bambooshark</name>
    <name type="synonym">Hemiscyllium punctatum</name>
    <dbReference type="NCBI Taxonomy" id="137246"/>
    <lineage>
        <taxon>Eukaryota</taxon>
        <taxon>Metazoa</taxon>
        <taxon>Chordata</taxon>
        <taxon>Craniata</taxon>
        <taxon>Vertebrata</taxon>
        <taxon>Chondrichthyes</taxon>
        <taxon>Elasmobranchii</taxon>
        <taxon>Galeomorphii</taxon>
        <taxon>Galeoidea</taxon>
        <taxon>Orectolobiformes</taxon>
        <taxon>Hemiscylliidae</taxon>
        <taxon>Chiloscyllium</taxon>
    </lineage>
</organism>
<keyword evidence="5" id="KW-1015">Disulfide bond</keyword>
<keyword evidence="3" id="KW-1133">Transmembrane helix</keyword>
<feature type="domain" description="Ig-like" evidence="7">
    <location>
        <begin position="105"/>
        <end position="143"/>
    </location>
</feature>
<dbReference type="GO" id="GO:0033691">
    <property type="term" value="F:sialic acid binding"/>
    <property type="evidence" value="ECO:0007669"/>
    <property type="project" value="TreeGrafter"/>
</dbReference>
<proteinExistence type="predicted"/>
<keyword evidence="4" id="KW-0472">Membrane</keyword>
<accession>A0A401RGI8</accession>
<evidence type="ECO:0000256" key="2">
    <source>
        <dbReference type="ARBA" id="ARBA00022692"/>
    </source>
</evidence>
<dbReference type="GO" id="GO:0005886">
    <property type="term" value="C:plasma membrane"/>
    <property type="evidence" value="ECO:0007669"/>
    <property type="project" value="TreeGrafter"/>
</dbReference>
<evidence type="ECO:0000256" key="4">
    <source>
        <dbReference type="ARBA" id="ARBA00023136"/>
    </source>
</evidence>
<keyword evidence="2" id="KW-0812">Transmembrane</keyword>
<dbReference type="PROSITE" id="PS50835">
    <property type="entry name" value="IG_LIKE"/>
    <property type="match status" value="2"/>
</dbReference>
<evidence type="ECO:0000256" key="5">
    <source>
        <dbReference type="ARBA" id="ARBA00023157"/>
    </source>
</evidence>
<evidence type="ECO:0000313" key="9">
    <source>
        <dbReference type="Proteomes" id="UP000287033"/>
    </source>
</evidence>
<dbReference type="AlphaFoldDB" id="A0A401RGI8"/>
<dbReference type="PANTHER" id="PTHR12035:SF125">
    <property type="entry name" value="SIALIC ACID-BINDING IG-LIKE LECTIN 5"/>
    <property type="match status" value="1"/>
</dbReference>
<evidence type="ECO:0000259" key="7">
    <source>
        <dbReference type="PROSITE" id="PS50835"/>
    </source>
</evidence>
<dbReference type="EMBL" id="BEZZ01005423">
    <property type="protein sequence ID" value="GCC17278.1"/>
    <property type="molecule type" value="Genomic_DNA"/>
</dbReference>
<evidence type="ECO:0000256" key="1">
    <source>
        <dbReference type="ARBA" id="ARBA00004167"/>
    </source>
</evidence>
<dbReference type="InterPro" id="IPR013162">
    <property type="entry name" value="CD80_C2-set"/>
</dbReference>
<evidence type="ECO:0000256" key="6">
    <source>
        <dbReference type="SAM" id="MobiDB-lite"/>
    </source>
</evidence>
<dbReference type="Gene3D" id="2.60.40.10">
    <property type="entry name" value="Immunoglobulins"/>
    <property type="match status" value="2"/>
</dbReference>
<keyword evidence="9" id="KW-1185">Reference proteome</keyword>